<dbReference type="InterPro" id="IPR027417">
    <property type="entry name" value="P-loop_NTPase"/>
</dbReference>
<evidence type="ECO:0000313" key="2">
    <source>
        <dbReference type="Proteomes" id="UP001159370"/>
    </source>
</evidence>
<proteinExistence type="predicted"/>
<gene>
    <name evidence="1" type="ORF">NWP23_00130</name>
</gene>
<comment type="caution">
    <text evidence="1">The sequence shown here is derived from an EMBL/GenBank/DDBJ whole genome shotgun (WGS) entry which is preliminary data.</text>
</comment>
<organism evidence="1 2">
    <name type="scientific">Umezakia ovalisporum FSS-62</name>
    <dbReference type="NCBI Taxonomy" id="2971776"/>
    <lineage>
        <taxon>Bacteria</taxon>
        <taxon>Bacillati</taxon>
        <taxon>Cyanobacteriota</taxon>
        <taxon>Cyanophyceae</taxon>
        <taxon>Nostocales</taxon>
        <taxon>Nodulariaceae</taxon>
        <taxon>Umezakia</taxon>
    </lineage>
</organism>
<protein>
    <submittedName>
        <fullName evidence="1">CRISPR-associated protein Csx3</fullName>
    </submittedName>
</protein>
<dbReference type="SUPFAM" id="SSF52540">
    <property type="entry name" value="P-loop containing nucleoside triphosphate hydrolases"/>
    <property type="match status" value="1"/>
</dbReference>
<evidence type="ECO:0000313" key="1">
    <source>
        <dbReference type="EMBL" id="MDH6062234.1"/>
    </source>
</evidence>
<dbReference type="RefSeq" id="WP_280649472.1">
    <property type="nucleotide sequence ID" value="NZ_JANQDL010000001.1"/>
</dbReference>
<name>A0AA43KD74_9CYAN</name>
<sequence>MTTYHISLNGDVLKVGFGQPGNGDEVVRDAAIQLDKMINSGEMSGGKLLKIDGPASVAVSYLIANKIAHLYGAIAVFDPKIGRSGYKTYIIAVTQTPSYQLGELIETDEPQKNRQIIKVVLCGPPQSGKSCLREGLKQAISNISGAPYPYVITACPDGEGAWFSDAAKRDPDLARRLKNEYKAKFTREFAQKAAGWVRSATTPLNIVDVGGKISEENRIIMREVTHAVILAGEKAQEDVPKWEEFCSNLNIRVIAKIVSDLDAQADIIMTISPLLTGTIHHLARGEDVSSRSVVQALAQVLVDLCKG</sequence>
<dbReference type="AlphaFoldDB" id="A0AA43KD74"/>
<dbReference type="Proteomes" id="UP001159370">
    <property type="component" value="Unassembled WGS sequence"/>
</dbReference>
<accession>A0AA43KD74</accession>
<reference evidence="1 2" key="1">
    <citation type="journal article" date="2023" name="J. Phycol.">
        <title>Chrysosporum ovalisporum is synonymous with the true-branching cyanobacterium Umezakia natans (Nostocales/Aphanizomenonaceae).</title>
        <authorList>
            <person name="McGregor G.B."/>
            <person name="Sendall B.C."/>
            <person name="Niiyama Y."/>
            <person name="Tuji A."/>
            <person name="Willis A."/>
        </authorList>
    </citation>
    <scope>NUCLEOTIDE SEQUENCE [LARGE SCALE GENOMIC DNA]</scope>
    <source>
        <strain evidence="1 2">FSS-62</strain>
    </source>
</reference>
<dbReference type="EMBL" id="JANQDL010000001">
    <property type="protein sequence ID" value="MDH6062234.1"/>
    <property type="molecule type" value="Genomic_DNA"/>
</dbReference>